<dbReference type="InterPro" id="IPR021109">
    <property type="entry name" value="Peptidase_aspartic_dom_sf"/>
</dbReference>
<reference evidence="2 3" key="1">
    <citation type="submission" date="2023-03" db="EMBL/GenBank/DDBJ databases">
        <title>Mating type loci evolution in Malassezia.</title>
        <authorList>
            <person name="Coelho M.A."/>
        </authorList>
    </citation>
    <scope>NUCLEOTIDE SEQUENCE [LARGE SCALE GENOMIC DNA]</scope>
    <source>
        <strain evidence="2 3">CBS 13387</strain>
    </source>
</reference>
<dbReference type="EMBL" id="CP119921">
    <property type="protein sequence ID" value="WFD16908.1"/>
    <property type="molecule type" value="Genomic_DNA"/>
</dbReference>
<protein>
    <submittedName>
        <fullName evidence="2">Cathepsin D</fullName>
        <ecNumber evidence="2">3.4.23.5</ecNumber>
    </submittedName>
</protein>
<organism evidence="2 3">
    <name type="scientific">Malassezia arunalokei</name>
    <dbReference type="NCBI Taxonomy" id="1514897"/>
    <lineage>
        <taxon>Eukaryota</taxon>
        <taxon>Fungi</taxon>
        <taxon>Dikarya</taxon>
        <taxon>Basidiomycota</taxon>
        <taxon>Ustilaginomycotina</taxon>
        <taxon>Malasseziomycetes</taxon>
        <taxon>Malasseziales</taxon>
        <taxon>Malasseziaceae</taxon>
        <taxon>Malassezia</taxon>
    </lineage>
</organism>
<keyword evidence="3" id="KW-1185">Reference proteome</keyword>
<dbReference type="Pfam" id="PF00026">
    <property type="entry name" value="Asp"/>
    <property type="match status" value="1"/>
</dbReference>
<keyword evidence="2" id="KW-0378">Hydrolase</keyword>
<evidence type="ECO:0000313" key="2">
    <source>
        <dbReference type="EMBL" id="WFD16908.1"/>
    </source>
</evidence>
<feature type="domain" description="Peptidase A1" evidence="1">
    <location>
        <begin position="30"/>
        <end position="180"/>
    </location>
</feature>
<dbReference type="Proteomes" id="UP001217582">
    <property type="component" value="Chromosome 6"/>
</dbReference>
<dbReference type="InterPro" id="IPR033121">
    <property type="entry name" value="PEPTIDASE_A1"/>
</dbReference>
<sequence length="191" mass="21216">MPSSRNVPPVGPLLTKTYLGLALSTSACLPKKKALVIFDTGSSDFVIDKSSYNPKKSLPSNNLNEPFDFSYFNLRVYGDIYSDYVSISYGREDFDGDLAGGKFGLSFSTIQNSGFDVKQDPFVWAAEKQHLIQPSSFQFTFGHRGKASLNIGLFNSFKHSGLVSWADKNSDKTFWRTSVELNKNKIQNAIA</sequence>
<evidence type="ECO:0000313" key="3">
    <source>
        <dbReference type="Proteomes" id="UP001217582"/>
    </source>
</evidence>
<evidence type="ECO:0000259" key="1">
    <source>
        <dbReference type="Pfam" id="PF00026"/>
    </source>
</evidence>
<gene>
    <name evidence="2" type="ORF">MARU1_002952</name>
</gene>
<dbReference type="Gene3D" id="2.40.70.10">
    <property type="entry name" value="Acid Proteases"/>
    <property type="match status" value="1"/>
</dbReference>
<name>A0AAJ5Z4V9_9BASI</name>
<accession>A0AAJ5Z4V9</accession>
<dbReference type="AlphaFoldDB" id="A0AAJ5Z4V9"/>
<proteinExistence type="predicted"/>
<dbReference type="EC" id="3.4.23.5" evidence="2"/>
<dbReference type="PROSITE" id="PS51257">
    <property type="entry name" value="PROKAR_LIPOPROTEIN"/>
    <property type="match status" value="1"/>
</dbReference>
<dbReference type="SUPFAM" id="SSF50630">
    <property type="entry name" value="Acid proteases"/>
    <property type="match status" value="1"/>
</dbReference>
<dbReference type="GO" id="GO:0004190">
    <property type="term" value="F:aspartic-type endopeptidase activity"/>
    <property type="evidence" value="ECO:0007669"/>
    <property type="project" value="UniProtKB-EC"/>
</dbReference>